<dbReference type="Ensembl" id="ENSSGRT00000000513.1">
    <property type="protein sequence ID" value="ENSSGRP00000000453.1"/>
    <property type="gene ID" value="ENSSGRG00000000311.1"/>
</dbReference>
<dbReference type="SUPFAM" id="SSF52540">
    <property type="entry name" value="P-loop containing nucleoside triphosphate hydrolases"/>
    <property type="match status" value="2"/>
</dbReference>
<dbReference type="InterPro" id="IPR055079">
    <property type="entry name" value="POP1_C"/>
</dbReference>
<feature type="region of interest" description="Disordered" evidence="4">
    <location>
        <begin position="478"/>
        <end position="540"/>
    </location>
</feature>
<name>A0A672JS63_SINGR</name>
<dbReference type="GO" id="GO:0005525">
    <property type="term" value="F:GTP binding"/>
    <property type="evidence" value="ECO:0007669"/>
    <property type="project" value="UniProtKB-KW"/>
</dbReference>
<keyword evidence="3" id="KW-0342">GTP-binding</keyword>
<dbReference type="Pfam" id="PF04548">
    <property type="entry name" value="AIG1"/>
    <property type="match status" value="2"/>
</dbReference>
<evidence type="ECO:0000256" key="1">
    <source>
        <dbReference type="ARBA" id="ARBA00008535"/>
    </source>
</evidence>
<evidence type="ECO:0000256" key="5">
    <source>
        <dbReference type="SAM" id="Phobius"/>
    </source>
</evidence>
<feature type="domain" description="AIG1-type G" evidence="6">
    <location>
        <begin position="24"/>
        <end position="216"/>
    </location>
</feature>
<keyword evidence="5" id="KW-0472">Membrane</keyword>
<dbReference type="Gene3D" id="3.40.50.300">
    <property type="entry name" value="P-loop containing nucleotide triphosphate hydrolases"/>
    <property type="match status" value="3"/>
</dbReference>
<dbReference type="PANTHER" id="PTHR10903:SF186">
    <property type="entry name" value="GTPASE IMAP FAMILY MEMBER 4-LIKE-RELATED"/>
    <property type="match status" value="1"/>
</dbReference>
<sequence>ALLLSKPKMKMANKPLQGIPVYSLSTRRIVLLGKSGAGKSAAGNTILGQREFRSERGKRSVTRKSSEKHTTVSGRSVSVVDTPGFFHAQIKTEDVYLSSPGPHAFLIVFNVNMKITEQEQKIPQMIETMFGEGVLKYSIILFTHGDLLRGESMEQAIEKNNALRRLVDQCDGRYHVFNNKDQNNRKQAYDLEQKSNTMIEQNGGGHYRNQIECGSGKNVVVVFLISNFYYVVLGHIPEMGQNAQLNLILLGEKQVGKSAAGNTILGREAFVSKKSSKLVTRDVAVESGTIDGASGNTILGKKDFISEISSKSVTRGCSLKHATFSGRSVSVVDTPGFFDTKMKRKQLMKEIARSVYLSSPGPHAFLIFFKVNDRFTEHEQQIPQIIEIMFGQEVIKYSIILFTHGDQLKGKTMEKIIEGDSRLRDLVQQCGGRYQVFSNEDANNREQVNDLLQKIDTMIEQNGGGHYSNKMFEDAQKFREEEKERKEQEKQRQEQMERMRKETERIREDMEAKESELEKLKAERQRDETKRKQEKQRQEIERRRQKIEKILEEIEAKRSELERFKQRRREEEERKQQEETKKHRCRWHMAAFVINHMTTGQVIGAVIGGAFGLIAGPVGAGVGIAVGTAVGAVVGAVVGKVRFKNE</sequence>
<dbReference type="InterPro" id="IPR045058">
    <property type="entry name" value="GIMA/IAN/Toc"/>
</dbReference>
<dbReference type="PROSITE" id="PS51720">
    <property type="entry name" value="G_AIG1"/>
    <property type="match status" value="2"/>
</dbReference>
<reference evidence="7" key="1">
    <citation type="submission" date="2025-08" db="UniProtKB">
        <authorList>
            <consortium name="Ensembl"/>
        </authorList>
    </citation>
    <scope>IDENTIFICATION</scope>
</reference>
<dbReference type="PANTHER" id="PTHR10903">
    <property type="entry name" value="GTPASE, IMAP FAMILY MEMBER-RELATED"/>
    <property type="match status" value="1"/>
</dbReference>
<evidence type="ECO:0000256" key="3">
    <source>
        <dbReference type="ARBA" id="ARBA00023134"/>
    </source>
</evidence>
<dbReference type="InterPro" id="IPR027417">
    <property type="entry name" value="P-loop_NTPase"/>
</dbReference>
<feature type="region of interest" description="Disordered" evidence="4">
    <location>
        <begin position="52"/>
        <end position="73"/>
    </location>
</feature>
<evidence type="ECO:0000259" key="6">
    <source>
        <dbReference type="PROSITE" id="PS51720"/>
    </source>
</evidence>
<evidence type="ECO:0000313" key="7">
    <source>
        <dbReference type="Ensembl" id="ENSSGRP00000000453.1"/>
    </source>
</evidence>
<keyword evidence="5" id="KW-0812">Transmembrane</keyword>
<dbReference type="InParanoid" id="A0A672JS63"/>
<feature type="domain" description="AIG1-type G" evidence="6">
    <location>
        <begin position="242"/>
        <end position="476"/>
    </location>
</feature>
<keyword evidence="2" id="KW-0547">Nucleotide-binding</keyword>
<evidence type="ECO:0000313" key="8">
    <source>
        <dbReference type="Proteomes" id="UP000472262"/>
    </source>
</evidence>
<dbReference type="InterPro" id="IPR006703">
    <property type="entry name" value="G_AIG1"/>
</dbReference>
<dbReference type="FunFam" id="3.40.50.300:FF:000366">
    <property type="entry name" value="GTPase, IMAP family member 2"/>
    <property type="match status" value="2"/>
</dbReference>
<dbReference type="Pfam" id="PF22770">
    <property type="entry name" value="POP1_C"/>
    <property type="match status" value="1"/>
</dbReference>
<reference evidence="7" key="2">
    <citation type="submission" date="2025-09" db="UniProtKB">
        <authorList>
            <consortium name="Ensembl"/>
        </authorList>
    </citation>
    <scope>IDENTIFICATION</scope>
</reference>
<dbReference type="AlphaFoldDB" id="A0A672JS63"/>
<accession>A0A672JS63</accession>
<keyword evidence="5" id="KW-1133">Transmembrane helix</keyword>
<proteinExistence type="inferred from homology"/>
<feature type="transmembrane region" description="Helical" evidence="5">
    <location>
        <begin position="620"/>
        <end position="639"/>
    </location>
</feature>
<evidence type="ECO:0000256" key="4">
    <source>
        <dbReference type="SAM" id="MobiDB-lite"/>
    </source>
</evidence>
<dbReference type="CDD" id="cd01852">
    <property type="entry name" value="AIG1"/>
    <property type="match status" value="2"/>
</dbReference>
<keyword evidence="8" id="KW-1185">Reference proteome</keyword>
<dbReference type="Proteomes" id="UP000472262">
    <property type="component" value="Unassembled WGS sequence"/>
</dbReference>
<organism evidence="7 8">
    <name type="scientific">Sinocyclocheilus grahami</name>
    <name type="common">Dianchi golden-line fish</name>
    <name type="synonym">Barbus grahami</name>
    <dbReference type="NCBI Taxonomy" id="75366"/>
    <lineage>
        <taxon>Eukaryota</taxon>
        <taxon>Metazoa</taxon>
        <taxon>Chordata</taxon>
        <taxon>Craniata</taxon>
        <taxon>Vertebrata</taxon>
        <taxon>Euteleostomi</taxon>
        <taxon>Actinopterygii</taxon>
        <taxon>Neopterygii</taxon>
        <taxon>Teleostei</taxon>
        <taxon>Ostariophysi</taxon>
        <taxon>Cypriniformes</taxon>
        <taxon>Cyprinidae</taxon>
        <taxon>Cyprininae</taxon>
        <taxon>Sinocyclocheilus</taxon>
    </lineage>
</organism>
<evidence type="ECO:0000256" key="2">
    <source>
        <dbReference type="ARBA" id="ARBA00022741"/>
    </source>
</evidence>
<comment type="similarity">
    <text evidence="1">Belongs to the TRAFAC class TrmE-Era-EngA-EngB-Septin-like GTPase superfamily. AIG1/Toc34/Toc159-like paraseptin GTPase family. IAN subfamily.</text>
</comment>
<feature type="compositionally biased region" description="Basic and acidic residues" evidence="4">
    <location>
        <begin position="52"/>
        <end position="70"/>
    </location>
</feature>
<protein>
    <recommendedName>
        <fullName evidence="6">AIG1-type G domain-containing protein</fullName>
    </recommendedName>
</protein>